<evidence type="ECO:0000259" key="2">
    <source>
        <dbReference type="Pfam" id="PF23069"/>
    </source>
</evidence>
<dbReference type="InterPro" id="IPR055470">
    <property type="entry name" value="DUF7042"/>
</dbReference>
<dbReference type="Proteomes" id="UP001634394">
    <property type="component" value="Unassembled WGS sequence"/>
</dbReference>
<feature type="signal peptide" evidence="1">
    <location>
        <begin position="1"/>
        <end position="26"/>
    </location>
</feature>
<feature type="chain" id="PRO_5044864393" description="DUF7042 domain-containing protein" evidence="1">
    <location>
        <begin position="27"/>
        <end position="306"/>
    </location>
</feature>
<accession>A0ABD3X259</accession>
<keyword evidence="1" id="KW-0732">Signal</keyword>
<name>A0ABD3X259_SINWO</name>
<feature type="domain" description="DUF7042" evidence="2">
    <location>
        <begin position="169"/>
        <end position="288"/>
    </location>
</feature>
<reference evidence="3 4" key="1">
    <citation type="submission" date="2024-11" db="EMBL/GenBank/DDBJ databases">
        <title>Chromosome-level genome assembly of the freshwater bivalve Anodonta woodiana.</title>
        <authorList>
            <person name="Chen X."/>
        </authorList>
    </citation>
    <scope>NUCLEOTIDE SEQUENCE [LARGE SCALE GENOMIC DNA]</scope>
    <source>
        <strain evidence="3">MN2024</strain>
        <tissue evidence="3">Gills</tissue>
    </source>
</reference>
<evidence type="ECO:0000313" key="3">
    <source>
        <dbReference type="EMBL" id="KAL3878923.1"/>
    </source>
</evidence>
<proteinExistence type="predicted"/>
<feature type="non-terminal residue" evidence="3">
    <location>
        <position position="306"/>
    </location>
</feature>
<gene>
    <name evidence="3" type="ORF">ACJMK2_031248</name>
</gene>
<dbReference type="Pfam" id="PF23069">
    <property type="entry name" value="DUF7042"/>
    <property type="match status" value="1"/>
</dbReference>
<organism evidence="3 4">
    <name type="scientific">Sinanodonta woodiana</name>
    <name type="common">Chinese pond mussel</name>
    <name type="synonym">Anodonta woodiana</name>
    <dbReference type="NCBI Taxonomy" id="1069815"/>
    <lineage>
        <taxon>Eukaryota</taxon>
        <taxon>Metazoa</taxon>
        <taxon>Spiralia</taxon>
        <taxon>Lophotrochozoa</taxon>
        <taxon>Mollusca</taxon>
        <taxon>Bivalvia</taxon>
        <taxon>Autobranchia</taxon>
        <taxon>Heteroconchia</taxon>
        <taxon>Palaeoheterodonta</taxon>
        <taxon>Unionida</taxon>
        <taxon>Unionoidea</taxon>
        <taxon>Unionidae</taxon>
        <taxon>Unioninae</taxon>
        <taxon>Sinanodonta</taxon>
    </lineage>
</organism>
<keyword evidence="4" id="KW-1185">Reference proteome</keyword>
<dbReference type="AlphaFoldDB" id="A0ABD3X259"/>
<dbReference type="EMBL" id="JBJQND010000004">
    <property type="protein sequence ID" value="KAL3878923.1"/>
    <property type="molecule type" value="Genomic_DNA"/>
</dbReference>
<sequence length="306" mass="34363">MITINFLKLTCFVYLLEQLFSPSVLACTWPTALQDGVWLDSDKGSLTFNATHMSGWRLKTVVSSIVITEWVCQNNTGDFLIARASNNIDPYNSFFIAFLCLKMIQVSNYSFYYYQNSAEQVSSNYERFEVTSSMNFTSFITNLSNMCTETPATSEFHMLLKQGYQNESKVYCPDAFLGMFSYTFNNGSATACGNHNELWDVCSDRKVMTFNYKACTQLIAYSELGTVYCLNNVTSGTNYYTAVYNTDTTLNSYRFTCLMGSLSGNDVFVSQSPNSCTKTQNTTSVPVTANGTSLGAFMYLRAYNTC</sequence>
<protein>
    <recommendedName>
        <fullName evidence="2">DUF7042 domain-containing protein</fullName>
    </recommendedName>
</protein>
<evidence type="ECO:0000313" key="4">
    <source>
        <dbReference type="Proteomes" id="UP001634394"/>
    </source>
</evidence>
<evidence type="ECO:0000256" key="1">
    <source>
        <dbReference type="SAM" id="SignalP"/>
    </source>
</evidence>
<comment type="caution">
    <text evidence="3">The sequence shown here is derived from an EMBL/GenBank/DDBJ whole genome shotgun (WGS) entry which is preliminary data.</text>
</comment>